<dbReference type="SUPFAM" id="SSF51182">
    <property type="entry name" value="RmlC-like cupins"/>
    <property type="match status" value="1"/>
</dbReference>
<reference evidence="1 2" key="1">
    <citation type="submission" date="2019-02" db="EMBL/GenBank/DDBJ databases">
        <title>Genome sequencing of the rare red list fungi Antrodiella citrinella (Flaviporus citrinellus).</title>
        <authorList>
            <person name="Buettner E."/>
            <person name="Kellner H."/>
        </authorList>
    </citation>
    <scope>NUCLEOTIDE SEQUENCE [LARGE SCALE GENOMIC DNA]</scope>
    <source>
        <strain evidence="1 2">DSM 108506</strain>
    </source>
</reference>
<name>A0A4S4MP47_9APHY</name>
<dbReference type="CDD" id="cd02231">
    <property type="entry name" value="cupin_BLL6423-like"/>
    <property type="match status" value="1"/>
</dbReference>
<dbReference type="OrthoDB" id="5840532at2759"/>
<sequence>MGTPTVIIRDEMAERISPDSDSPVSIFNIYRTDQVPANNDEVEGQWKDVIADKPIGWDSLSSPEGAVVRVFDYALGVSAPMHRTESLDFEILHSGSIVLTLEGGVTKTLNRGDVIVQRGTIHS</sequence>
<dbReference type="Gene3D" id="2.60.120.10">
    <property type="entry name" value="Jelly Rolls"/>
    <property type="match status" value="1"/>
</dbReference>
<dbReference type="InterPro" id="IPR047142">
    <property type="entry name" value="OryJ/VirC-like"/>
</dbReference>
<dbReference type="Proteomes" id="UP000308730">
    <property type="component" value="Unassembled WGS sequence"/>
</dbReference>
<dbReference type="InterPro" id="IPR011051">
    <property type="entry name" value="RmlC_Cupin_sf"/>
</dbReference>
<dbReference type="AlphaFoldDB" id="A0A4S4MP47"/>
<dbReference type="InterPro" id="IPR014710">
    <property type="entry name" value="RmlC-like_jellyroll"/>
</dbReference>
<gene>
    <name evidence="1" type="ORF">EUX98_g6374</name>
</gene>
<protein>
    <recommendedName>
        <fullName evidence="3">Cupin 2 conserved barrel domain-containing protein</fullName>
    </recommendedName>
</protein>
<dbReference type="PANTHER" id="PTHR36156">
    <property type="entry name" value="SLR2101 PROTEIN"/>
    <property type="match status" value="1"/>
</dbReference>
<dbReference type="EMBL" id="SGPM01000223">
    <property type="protein sequence ID" value="THH27814.1"/>
    <property type="molecule type" value="Genomic_DNA"/>
</dbReference>
<comment type="caution">
    <text evidence="1">The sequence shown here is derived from an EMBL/GenBank/DDBJ whole genome shotgun (WGS) entry which is preliminary data.</text>
</comment>
<keyword evidence="2" id="KW-1185">Reference proteome</keyword>
<accession>A0A4S4MP47</accession>
<evidence type="ECO:0000313" key="2">
    <source>
        <dbReference type="Proteomes" id="UP000308730"/>
    </source>
</evidence>
<organism evidence="1 2">
    <name type="scientific">Antrodiella citrinella</name>
    <dbReference type="NCBI Taxonomy" id="2447956"/>
    <lineage>
        <taxon>Eukaryota</taxon>
        <taxon>Fungi</taxon>
        <taxon>Dikarya</taxon>
        <taxon>Basidiomycota</taxon>
        <taxon>Agaricomycotina</taxon>
        <taxon>Agaricomycetes</taxon>
        <taxon>Polyporales</taxon>
        <taxon>Steccherinaceae</taxon>
        <taxon>Antrodiella</taxon>
    </lineage>
</organism>
<dbReference type="PANTHER" id="PTHR36156:SF2">
    <property type="entry name" value="CUPIN TYPE-2 DOMAIN-CONTAINING PROTEIN"/>
    <property type="match status" value="1"/>
</dbReference>
<proteinExistence type="predicted"/>
<evidence type="ECO:0008006" key="3">
    <source>
        <dbReference type="Google" id="ProtNLM"/>
    </source>
</evidence>
<evidence type="ECO:0000313" key="1">
    <source>
        <dbReference type="EMBL" id="THH27814.1"/>
    </source>
</evidence>